<dbReference type="EMBL" id="JADILY010000159">
    <property type="protein sequence ID" value="MBO8482389.1"/>
    <property type="molecule type" value="Genomic_DNA"/>
</dbReference>
<feature type="binding site" evidence="4">
    <location>
        <position position="157"/>
    </location>
    <ligand>
        <name>a divalent metal cation</name>
        <dbReference type="ChEBI" id="CHEBI:60240"/>
        <label>2</label>
    </ligand>
</feature>
<dbReference type="GO" id="GO:0005829">
    <property type="term" value="C:cytosol"/>
    <property type="evidence" value="ECO:0007669"/>
    <property type="project" value="TreeGrafter"/>
</dbReference>
<protein>
    <submittedName>
        <fullName evidence="5">TatD family hydrolase</fullName>
    </submittedName>
</protein>
<keyword evidence="3 5" id="KW-0378">Hydrolase</keyword>
<feature type="binding site" evidence="4">
    <location>
        <position position="207"/>
    </location>
    <ligand>
        <name>a divalent metal cation</name>
        <dbReference type="ChEBI" id="CHEBI:60240"/>
        <label>1</label>
    </ligand>
</feature>
<dbReference type="GO" id="GO:0004536">
    <property type="term" value="F:DNA nuclease activity"/>
    <property type="evidence" value="ECO:0007669"/>
    <property type="project" value="InterPro"/>
</dbReference>
<dbReference type="FunFam" id="3.20.20.140:FF:000005">
    <property type="entry name" value="TatD family hydrolase"/>
    <property type="match status" value="1"/>
</dbReference>
<dbReference type="InterPro" id="IPR018228">
    <property type="entry name" value="DNase_TatD-rel_CS"/>
</dbReference>
<dbReference type="PROSITE" id="PS01091">
    <property type="entry name" value="TATD_3"/>
    <property type="match status" value="1"/>
</dbReference>
<evidence type="ECO:0000256" key="4">
    <source>
        <dbReference type="PIRSR" id="PIRSR005902-1"/>
    </source>
</evidence>
<feature type="binding site" evidence="4">
    <location>
        <position position="10"/>
    </location>
    <ligand>
        <name>a divalent metal cation</name>
        <dbReference type="ChEBI" id="CHEBI:60240"/>
        <label>1</label>
    </ligand>
</feature>
<dbReference type="Proteomes" id="UP000823772">
    <property type="component" value="Unassembled WGS sequence"/>
</dbReference>
<accession>A0A9D9NQH1</accession>
<evidence type="ECO:0000313" key="6">
    <source>
        <dbReference type="Proteomes" id="UP000823772"/>
    </source>
</evidence>
<comment type="caution">
    <text evidence="5">The sequence shown here is derived from an EMBL/GenBank/DDBJ whole genome shotgun (WGS) entry which is preliminary data.</text>
</comment>
<organism evidence="5 6">
    <name type="scientific">Candidatus Merdivivens faecigallinarum</name>
    <dbReference type="NCBI Taxonomy" id="2840871"/>
    <lineage>
        <taxon>Bacteria</taxon>
        <taxon>Pseudomonadati</taxon>
        <taxon>Bacteroidota</taxon>
        <taxon>Bacteroidia</taxon>
        <taxon>Bacteroidales</taxon>
        <taxon>Muribaculaceae</taxon>
        <taxon>Muribaculaceae incertae sedis</taxon>
        <taxon>Candidatus Merdivivens</taxon>
    </lineage>
</organism>
<dbReference type="NCBIfam" id="TIGR00010">
    <property type="entry name" value="YchF/TatD family DNA exonuclease"/>
    <property type="match status" value="1"/>
</dbReference>
<dbReference type="GO" id="GO:0046872">
    <property type="term" value="F:metal ion binding"/>
    <property type="evidence" value="ECO:0007669"/>
    <property type="project" value="UniProtKB-KW"/>
</dbReference>
<dbReference type="GO" id="GO:0016788">
    <property type="term" value="F:hydrolase activity, acting on ester bonds"/>
    <property type="evidence" value="ECO:0007669"/>
    <property type="project" value="InterPro"/>
</dbReference>
<dbReference type="AlphaFoldDB" id="A0A9D9NQH1"/>
<evidence type="ECO:0000313" key="5">
    <source>
        <dbReference type="EMBL" id="MBO8482389.1"/>
    </source>
</evidence>
<dbReference type="InterPro" id="IPR015991">
    <property type="entry name" value="TatD/YcfH-like"/>
</dbReference>
<keyword evidence="2 4" id="KW-0479">Metal-binding</keyword>
<sequence length="268" mass="29719">MSRFIDTHTHLYDEAFAADFEETVARAVAAGVVKMVFPDIDSSSREAMLACAAKFPENIFCAAGLHPTSVKEGWEEELEAVGKCLEDKRDWVAVGEIGMDLYWSKEYLDGQRTVFDTQLSWAERYGLPVIIHSREATAEIFDILEAHKGRGLRGVFHAFGGSIETFRRFDRYGDFMVGIGGTLTYKNSRLPDTVAGIDISRILLETDSPYLTPVPHRGERNESSYIPIIAGRIAGIKGIPAETVGERTSRNAETLFGLHTENHKGGKS</sequence>
<feature type="binding site" evidence="4">
    <location>
        <position position="8"/>
    </location>
    <ligand>
        <name>a divalent metal cation</name>
        <dbReference type="ChEBI" id="CHEBI:60240"/>
        <label>1</label>
    </ligand>
</feature>
<evidence type="ECO:0000256" key="1">
    <source>
        <dbReference type="ARBA" id="ARBA00009275"/>
    </source>
</evidence>
<name>A0A9D9NQH1_9BACT</name>
<reference evidence="5" key="1">
    <citation type="submission" date="2020-10" db="EMBL/GenBank/DDBJ databases">
        <authorList>
            <person name="Gilroy R."/>
        </authorList>
    </citation>
    <scope>NUCLEOTIDE SEQUENCE</scope>
    <source>
        <strain evidence="5">B3-2255</strain>
    </source>
</reference>
<gene>
    <name evidence="5" type="ORF">IAC87_07610</name>
</gene>
<feature type="binding site" evidence="4">
    <location>
        <position position="132"/>
    </location>
    <ligand>
        <name>a divalent metal cation</name>
        <dbReference type="ChEBI" id="CHEBI:60240"/>
        <label>2</label>
    </ligand>
</feature>
<dbReference type="Pfam" id="PF01026">
    <property type="entry name" value="TatD_DNase"/>
    <property type="match status" value="1"/>
</dbReference>
<evidence type="ECO:0000256" key="2">
    <source>
        <dbReference type="ARBA" id="ARBA00022723"/>
    </source>
</evidence>
<dbReference type="InterPro" id="IPR001130">
    <property type="entry name" value="TatD-like"/>
</dbReference>
<dbReference type="Gene3D" id="3.20.20.140">
    <property type="entry name" value="Metal-dependent hydrolases"/>
    <property type="match status" value="1"/>
</dbReference>
<comment type="similarity">
    <text evidence="1">Belongs to the metallo-dependent hydrolases superfamily. TatD-type hydrolase family.</text>
</comment>
<evidence type="ECO:0000256" key="3">
    <source>
        <dbReference type="ARBA" id="ARBA00022801"/>
    </source>
</evidence>
<dbReference type="PANTHER" id="PTHR46124">
    <property type="entry name" value="D-AMINOACYL-TRNA DEACYLASE"/>
    <property type="match status" value="1"/>
</dbReference>
<dbReference type="SUPFAM" id="SSF51556">
    <property type="entry name" value="Metallo-dependent hydrolases"/>
    <property type="match status" value="1"/>
</dbReference>
<dbReference type="CDD" id="cd01310">
    <property type="entry name" value="TatD_DNAse"/>
    <property type="match status" value="1"/>
</dbReference>
<dbReference type="InterPro" id="IPR032466">
    <property type="entry name" value="Metal_Hydrolase"/>
</dbReference>
<feature type="binding site" evidence="4">
    <location>
        <position position="96"/>
    </location>
    <ligand>
        <name>a divalent metal cation</name>
        <dbReference type="ChEBI" id="CHEBI:60240"/>
        <label>1</label>
    </ligand>
</feature>
<dbReference type="PANTHER" id="PTHR46124:SF4">
    <property type="entry name" value="HYDROLASE TATD"/>
    <property type="match status" value="1"/>
</dbReference>
<dbReference type="PIRSF" id="PIRSF005902">
    <property type="entry name" value="DNase_TatD"/>
    <property type="match status" value="1"/>
</dbReference>
<reference evidence="5" key="2">
    <citation type="journal article" date="2021" name="PeerJ">
        <title>Extensive microbial diversity within the chicken gut microbiome revealed by metagenomics and culture.</title>
        <authorList>
            <person name="Gilroy R."/>
            <person name="Ravi A."/>
            <person name="Getino M."/>
            <person name="Pursley I."/>
            <person name="Horton D.L."/>
            <person name="Alikhan N.F."/>
            <person name="Baker D."/>
            <person name="Gharbi K."/>
            <person name="Hall N."/>
            <person name="Watson M."/>
            <person name="Adriaenssens E.M."/>
            <person name="Foster-Nyarko E."/>
            <person name="Jarju S."/>
            <person name="Secka A."/>
            <person name="Antonio M."/>
            <person name="Oren A."/>
            <person name="Chaudhuri R.R."/>
            <person name="La Ragione R."/>
            <person name="Hildebrand F."/>
            <person name="Pallen M.J."/>
        </authorList>
    </citation>
    <scope>NUCLEOTIDE SEQUENCE</scope>
    <source>
        <strain evidence="5">B3-2255</strain>
    </source>
</reference>
<proteinExistence type="inferred from homology"/>